<evidence type="ECO:0000313" key="1">
    <source>
        <dbReference type="EMBL" id="KEP27591.1"/>
    </source>
</evidence>
<keyword evidence="2" id="KW-1185">Reference proteome</keyword>
<dbReference type="OrthoDB" id="2374820at2"/>
<dbReference type="AlphaFoldDB" id="A0A081LEB5"/>
<sequence>MRKYLKGWPLFAFILFFVLMMQGVRAEESSPLAQIAEGLKNQQIEVDGWTLHAKTNVDISSEQFSKKVKRLKDELRQYEWTEKKEKHVTKVTGMYKDEKNDTLSKILLVKTDTKSNQKSYLLYEQKGARPLNTWEHTYDQFVRHAKSILQEKFVIFTCLDGHVNGMMDVVLQKKAEMLAKEFQAKPVEYLVESNFVSLSAYTDKWEQFIMTSNDKMNVQIAIRSSEMNENHTITVGTPIVTTEY</sequence>
<accession>A0A081LEB5</accession>
<dbReference type="EMBL" id="JOTP01000003">
    <property type="protein sequence ID" value="KEP27591.1"/>
    <property type="molecule type" value="Genomic_DNA"/>
</dbReference>
<protein>
    <recommendedName>
        <fullName evidence="3">YwmB family TATA-box binding protein</fullName>
    </recommendedName>
</protein>
<dbReference type="InterPro" id="IPR014794">
    <property type="entry name" value="DUF1779"/>
</dbReference>
<dbReference type="Gene3D" id="3.30.360.40">
    <property type="entry name" value="YwmB-like"/>
    <property type="match status" value="1"/>
</dbReference>
<dbReference type="Gene3D" id="3.30.2030.10">
    <property type="entry name" value="YwmB-like"/>
    <property type="match status" value="1"/>
</dbReference>
<proteinExistence type="predicted"/>
<dbReference type="Pfam" id="PF08680">
    <property type="entry name" value="DUF1779"/>
    <property type="match status" value="1"/>
</dbReference>
<dbReference type="SUPFAM" id="SSF143842">
    <property type="entry name" value="YwmB-like"/>
    <property type="match status" value="1"/>
</dbReference>
<reference evidence="1 2" key="1">
    <citation type="submission" date="2012-09" db="EMBL/GenBank/DDBJ databases">
        <title>Genome Sequence of Bacillus sp. DW5-4.</title>
        <authorList>
            <person name="Lai Q."/>
            <person name="Liu Y."/>
            <person name="Shao Z."/>
        </authorList>
    </citation>
    <scope>NUCLEOTIDE SEQUENCE [LARGE SCALE GENOMIC DNA]</scope>
    <source>
        <strain evidence="1 2">DW5-4</strain>
    </source>
</reference>
<evidence type="ECO:0008006" key="3">
    <source>
        <dbReference type="Google" id="ProtNLM"/>
    </source>
</evidence>
<gene>
    <name evidence="1" type="ORF">BA70_10695</name>
</gene>
<evidence type="ECO:0000313" key="2">
    <source>
        <dbReference type="Proteomes" id="UP000028091"/>
    </source>
</evidence>
<dbReference type="Proteomes" id="UP000028091">
    <property type="component" value="Unassembled WGS sequence"/>
</dbReference>
<comment type="caution">
    <text evidence="1">The sequence shown here is derived from an EMBL/GenBank/DDBJ whole genome shotgun (WGS) entry which is preliminary data.</text>
</comment>
<dbReference type="RefSeq" id="WP_034318333.1">
    <property type="nucleotide sequence ID" value="NZ_JBCMYH010000004.1"/>
</dbReference>
<dbReference type="InterPro" id="IPR036209">
    <property type="entry name" value="YwmB-like_sf"/>
</dbReference>
<organism evidence="1 2">
    <name type="scientific">Bacillus zhangzhouensis</name>
    <dbReference type="NCBI Taxonomy" id="1178540"/>
    <lineage>
        <taxon>Bacteria</taxon>
        <taxon>Bacillati</taxon>
        <taxon>Bacillota</taxon>
        <taxon>Bacilli</taxon>
        <taxon>Bacillales</taxon>
        <taxon>Bacillaceae</taxon>
        <taxon>Bacillus</taxon>
    </lineage>
</organism>
<dbReference type="eggNOG" id="ENOG5033GA6">
    <property type="taxonomic scope" value="Bacteria"/>
</dbReference>
<name>A0A081LEB5_9BACI</name>